<protein>
    <submittedName>
        <fullName evidence="2">Uncharacterized protein</fullName>
    </submittedName>
</protein>
<feature type="compositionally biased region" description="Polar residues" evidence="1">
    <location>
        <begin position="1"/>
        <end position="13"/>
    </location>
</feature>
<accession>A0AAD2G4L8</accession>
<evidence type="ECO:0000313" key="2">
    <source>
        <dbReference type="EMBL" id="CAJ1962175.1"/>
    </source>
</evidence>
<feature type="compositionally biased region" description="Low complexity" evidence="1">
    <location>
        <begin position="22"/>
        <end position="38"/>
    </location>
</feature>
<dbReference type="EMBL" id="CAKOGP040002096">
    <property type="protein sequence ID" value="CAJ1962175.1"/>
    <property type="molecule type" value="Genomic_DNA"/>
</dbReference>
<keyword evidence="3" id="KW-1185">Reference proteome</keyword>
<reference evidence="2" key="1">
    <citation type="submission" date="2023-08" db="EMBL/GenBank/DDBJ databases">
        <authorList>
            <person name="Audoor S."/>
            <person name="Bilcke G."/>
        </authorList>
    </citation>
    <scope>NUCLEOTIDE SEQUENCE</scope>
</reference>
<feature type="non-terminal residue" evidence="2">
    <location>
        <position position="1"/>
    </location>
</feature>
<dbReference type="AlphaFoldDB" id="A0AAD2G4L8"/>
<sequence>MSTNQSGTNSTPAPTAGAANQPVSPATPTVGTTVGTPANATAQPGDTFASLKFAVTTLFQASLDSPFMLALRCDGSNCLMDLLSSEDEVRELKYDAPIINEHGADTGRTELVQLERPHRGTSRALLGNAYLRETVHRDPITPINCMNMDVQAFLNYQCSGDFIMETNPDSHLATVRNKFAPKHGELQRPMSDKSDRQATVDVISNQYSDTTSPTTIVSSALKPSIRMSDGVNILNGSRATQLVGAQNTMSRPTLNKRDIANDGKGERPFERVGILKSSKTISTLNEASEDETLDQLDDFDTAMDLNDTGIGNATLVTNLDWDQTLLDPHSGNLGRSVSADSTSHGLLLQLPEASMGSDSDALLPEQDETDEYPMDLENGEQQCVISDKLAVVPATKRPPPTPQQEAKQHEFTVRSRTAGGRELKIFYLLLESEGVLLKFRVGLICVLFDAAASHSNSGL</sequence>
<comment type="caution">
    <text evidence="2">The sequence shown here is derived from an EMBL/GenBank/DDBJ whole genome shotgun (WGS) entry which is preliminary data.</text>
</comment>
<gene>
    <name evidence="2" type="ORF">CYCCA115_LOCUS19562</name>
</gene>
<name>A0AAD2G4L8_9STRA</name>
<feature type="region of interest" description="Disordered" evidence="1">
    <location>
        <begin position="1"/>
        <end position="38"/>
    </location>
</feature>
<dbReference type="Proteomes" id="UP001295423">
    <property type="component" value="Unassembled WGS sequence"/>
</dbReference>
<proteinExistence type="predicted"/>
<evidence type="ECO:0000313" key="3">
    <source>
        <dbReference type="Proteomes" id="UP001295423"/>
    </source>
</evidence>
<organism evidence="2 3">
    <name type="scientific">Cylindrotheca closterium</name>
    <dbReference type="NCBI Taxonomy" id="2856"/>
    <lineage>
        <taxon>Eukaryota</taxon>
        <taxon>Sar</taxon>
        <taxon>Stramenopiles</taxon>
        <taxon>Ochrophyta</taxon>
        <taxon>Bacillariophyta</taxon>
        <taxon>Bacillariophyceae</taxon>
        <taxon>Bacillariophycidae</taxon>
        <taxon>Bacillariales</taxon>
        <taxon>Bacillariaceae</taxon>
        <taxon>Cylindrotheca</taxon>
    </lineage>
</organism>
<evidence type="ECO:0000256" key="1">
    <source>
        <dbReference type="SAM" id="MobiDB-lite"/>
    </source>
</evidence>